<evidence type="ECO:0000256" key="5">
    <source>
        <dbReference type="SAM" id="MobiDB-lite"/>
    </source>
</evidence>
<gene>
    <name evidence="7" type="ORF">BCR35DRAFT_305266</name>
</gene>
<dbReference type="OrthoDB" id="10261951at2759"/>
<dbReference type="CDD" id="cd06502">
    <property type="entry name" value="TA_like"/>
    <property type="match status" value="1"/>
</dbReference>
<sequence length="473" mass="51465">MSSSLNRRLLPNLLPSSHVPPFPRRPNLSLRRSVASLPSSSRQRAFFTRATAAPTRTSRKMTFIRTFTAGSSRAASPQDEEGSKRANARKAAEIARDFRTDTITVPTDEMCAIMSRASRGDDVYGEDQATSDFEEKVARLAGKEAAMFAVSGTMTNQLAIRAHLTQPPHSIVLDSRAHIHQHEGGAAALLSQATSRTIKPENGHHITLDEVLDIIVEGDDIHTAPTKIVCLENTLSGMVFPQDEIVKISEAMHDHGILMHLDGARLWEVVAASGSSLEELCRPFDSVSLCMSKGLGAPVGSVLVGSKEIIQKAKWFRKAFGGGIRQSGGLAAGANYALDNHLSLLPRTHALAKQLANGLADLGVRLLLPVETNMLWIDPSPLGFTLDELALKARSLGLNMGASRFIVHHQITEDAVQDLLRAVKELKEEHKGRETCSSSAVVDERQNRAFAEGRWEGNVPHMSTRTTAYAARK</sequence>
<dbReference type="Gene3D" id="3.90.1150.10">
    <property type="entry name" value="Aspartate Aminotransferase, domain 1"/>
    <property type="match status" value="1"/>
</dbReference>
<evidence type="ECO:0000313" key="8">
    <source>
        <dbReference type="Proteomes" id="UP000193467"/>
    </source>
</evidence>
<dbReference type="GO" id="GO:0016740">
    <property type="term" value="F:transferase activity"/>
    <property type="evidence" value="ECO:0007669"/>
    <property type="project" value="UniProtKB-KW"/>
</dbReference>
<organism evidence="7 8">
    <name type="scientific">Leucosporidium creatinivorum</name>
    <dbReference type="NCBI Taxonomy" id="106004"/>
    <lineage>
        <taxon>Eukaryota</taxon>
        <taxon>Fungi</taxon>
        <taxon>Dikarya</taxon>
        <taxon>Basidiomycota</taxon>
        <taxon>Pucciniomycotina</taxon>
        <taxon>Microbotryomycetes</taxon>
        <taxon>Leucosporidiales</taxon>
        <taxon>Leucosporidium</taxon>
    </lineage>
</organism>
<keyword evidence="3" id="KW-0663">Pyridoxal phosphate</keyword>
<comment type="cofactor">
    <cofactor evidence="1">
        <name>pyridoxal 5'-phosphate</name>
        <dbReference type="ChEBI" id="CHEBI:597326"/>
    </cofactor>
</comment>
<evidence type="ECO:0000256" key="2">
    <source>
        <dbReference type="ARBA" id="ARBA00006966"/>
    </source>
</evidence>
<dbReference type="GO" id="GO:0008732">
    <property type="term" value="F:L-allo-threonine aldolase activity"/>
    <property type="evidence" value="ECO:0007669"/>
    <property type="project" value="TreeGrafter"/>
</dbReference>
<evidence type="ECO:0000256" key="3">
    <source>
        <dbReference type="ARBA" id="ARBA00022898"/>
    </source>
</evidence>
<dbReference type="NCBIfam" id="NF041359">
    <property type="entry name" value="GntG_guanitoxin"/>
    <property type="match status" value="1"/>
</dbReference>
<dbReference type="FunCoup" id="A0A1Y2F2I7">
    <property type="interactions" value="337"/>
</dbReference>
<dbReference type="STRING" id="106004.A0A1Y2F2I7"/>
<evidence type="ECO:0000313" key="7">
    <source>
        <dbReference type="EMBL" id="ORY78091.1"/>
    </source>
</evidence>
<dbReference type="InParanoid" id="A0A1Y2F2I7"/>
<name>A0A1Y2F2I7_9BASI</name>
<protein>
    <submittedName>
        <fullName evidence="7">Pyridoxal phosphate-dependent transferase</fullName>
    </submittedName>
</protein>
<keyword evidence="4" id="KW-0456">Lyase</keyword>
<dbReference type="Proteomes" id="UP000193467">
    <property type="component" value="Unassembled WGS sequence"/>
</dbReference>
<dbReference type="EMBL" id="MCGR01000030">
    <property type="protein sequence ID" value="ORY78091.1"/>
    <property type="molecule type" value="Genomic_DNA"/>
</dbReference>
<comment type="caution">
    <text evidence="7">The sequence shown here is derived from an EMBL/GenBank/DDBJ whole genome shotgun (WGS) entry which is preliminary data.</text>
</comment>
<feature type="region of interest" description="Disordered" evidence="5">
    <location>
        <begin position="1"/>
        <end position="27"/>
    </location>
</feature>
<feature type="domain" description="Aromatic amino acid beta-eliminating lyase/threonine aldolase" evidence="6">
    <location>
        <begin position="97"/>
        <end position="375"/>
    </location>
</feature>
<dbReference type="GO" id="GO:0006567">
    <property type="term" value="P:L-threonine catabolic process"/>
    <property type="evidence" value="ECO:0007669"/>
    <property type="project" value="TreeGrafter"/>
</dbReference>
<dbReference type="InterPro" id="IPR015421">
    <property type="entry name" value="PyrdxlP-dep_Trfase_major"/>
</dbReference>
<evidence type="ECO:0000256" key="1">
    <source>
        <dbReference type="ARBA" id="ARBA00001933"/>
    </source>
</evidence>
<accession>A0A1Y2F2I7</accession>
<dbReference type="InterPro" id="IPR015422">
    <property type="entry name" value="PyrdxlP-dep_Trfase_small"/>
</dbReference>
<dbReference type="Gene3D" id="3.40.640.10">
    <property type="entry name" value="Type I PLP-dependent aspartate aminotransferase-like (Major domain)"/>
    <property type="match status" value="1"/>
</dbReference>
<dbReference type="InterPro" id="IPR001597">
    <property type="entry name" value="ArAA_b-elim_lyase/Thr_aldolase"/>
</dbReference>
<dbReference type="GO" id="GO:0005829">
    <property type="term" value="C:cytosol"/>
    <property type="evidence" value="ECO:0007669"/>
    <property type="project" value="TreeGrafter"/>
</dbReference>
<dbReference type="FunFam" id="3.40.640.10:FF:000030">
    <property type="entry name" value="Low-specificity L-threonine aldolase"/>
    <property type="match status" value="1"/>
</dbReference>
<keyword evidence="8" id="KW-1185">Reference proteome</keyword>
<dbReference type="AlphaFoldDB" id="A0A1Y2F2I7"/>
<dbReference type="SUPFAM" id="SSF53383">
    <property type="entry name" value="PLP-dependent transferases"/>
    <property type="match status" value="1"/>
</dbReference>
<evidence type="ECO:0000256" key="4">
    <source>
        <dbReference type="ARBA" id="ARBA00023239"/>
    </source>
</evidence>
<dbReference type="InterPro" id="IPR023603">
    <property type="entry name" value="Low_specificity_L-TA-like"/>
</dbReference>
<dbReference type="GO" id="GO:0006545">
    <property type="term" value="P:glycine biosynthetic process"/>
    <property type="evidence" value="ECO:0007669"/>
    <property type="project" value="TreeGrafter"/>
</dbReference>
<reference evidence="7 8" key="1">
    <citation type="submission" date="2016-07" db="EMBL/GenBank/DDBJ databases">
        <title>Pervasive Adenine N6-methylation of Active Genes in Fungi.</title>
        <authorList>
            <consortium name="DOE Joint Genome Institute"/>
            <person name="Mondo S.J."/>
            <person name="Dannebaum R.O."/>
            <person name="Kuo R.C."/>
            <person name="Labutti K."/>
            <person name="Haridas S."/>
            <person name="Kuo A."/>
            <person name="Salamov A."/>
            <person name="Ahrendt S.R."/>
            <person name="Lipzen A."/>
            <person name="Sullivan W."/>
            <person name="Andreopoulos W.B."/>
            <person name="Clum A."/>
            <person name="Lindquist E."/>
            <person name="Daum C."/>
            <person name="Ramamoorthy G.K."/>
            <person name="Gryganskyi A."/>
            <person name="Culley D."/>
            <person name="Magnuson J.K."/>
            <person name="James T.Y."/>
            <person name="O'Malley M.A."/>
            <person name="Stajich J.E."/>
            <person name="Spatafora J.W."/>
            <person name="Visel A."/>
            <person name="Grigoriev I.V."/>
        </authorList>
    </citation>
    <scope>NUCLEOTIDE SEQUENCE [LARGE SCALE GENOMIC DNA]</scope>
    <source>
        <strain evidence="7 8">62-1032</strain>
    </source>
</reference>
<feature type="compositionally biased region" description="Low complexity" evidence="5">
    <location>
        <begin position="1"/>
        <end position="17"/>
    </location>
</feature>
<proteinExistence type="inferred from homology"/>
<keyword evidence="7" id="KW-0808">Transferase</keyword>
<comment type="similarity">
    <text evidence="2">Belongs to the threonine aldolase family.</text>
</comment>
<dbReference type="PANTHER" id="PTHR48097">
    <property type="entry name" value="L-THREONINE ALDOLASE-RELATED"/>
    <property type="match status" value="1"/>
</dbReference>
<dbReference type="InterPro" id="IPR015424">
    <property type="entry name" value="PyrdxlP-dep_Trfase"/>
</dbReference>
<dbReference type="PANTHER" id="PTHR48097:SF9">
    <property type="entry name" value="L-THREONINE ALDOLASE"/>
    <property type="match status" value="1"/>
</dbReference>
<dbReference type="Pfam" id="PF01212">
    <property type="entry name" value="Beta_elim_lyase"/>
    <property type="match status" value="1"/>
</dbReference>
<evidence type="ECO:0000259" key="6">
    <source>
        <dbReference type="Pfam" id="PF01212"/>
    </source>
</evidence>